<comment type="similarity">
    <text evidence="2 4">Belongs to the SKP1 family.</text>
</comment>
<keyword evidence="9" id="KW-1185">Reference proteome</keyword>
<comment type="function">
    <text evidence="4">Involved in ubiquitination and subsequent proteasomal degradation of target proteins. Together with CUL1, RBX1 and a F-box protein, it forms a SCF E3 ubiquitin ligase complex. The functional specificity of this complex depends on the type of F-box protein. In the SCF complex, it serves as an adapter that links the F-box protein to CUL1.</text>
</comment>
<comment type="caution">
    <text evidence="8">The sequence shown here is derived from an EMBL/GenBank/DDBJ whole genome shotgun (WGS) entry which is preliminary data.</text>
</comment>
<evidence type="ECO:0000256" key="5">
    <source>
        <dbReference type="SAM" id="MobiDB-lite"/>
    </source>
</evidence>
<evidence type="ECO:0000256" key="2">
    <source>
        <dbReference type="ARBA" id="ARBA00009993"/>
    </source>
</evidence>
<accession>A0A843X683</accession>
<dbReference type="InterPro" id="IPR016073">
    <property type="entry name" value="Skp1_comp_POZ"/>
</dbReference>
<dbReference type="GO" id="GO:0009867">
    <property type="term" value="P:jasmonic acid mediated signaling pathway"/>
    <property type="evidence" value="ECO:0007669"/>
    <property type="project" value="UniProtKB-ARBA"/>
</dbReference>
<dbReference type="Pfam" id="PF03931">
    <property type="entry name" value="Skp1_POZ"/>
    <property type="match status" value="1"/>
</dbReference>
<dbReference type="OrthoDB" id="1903179at2759"/>
<dbReference type="GO" id="GO:0006511">
    <property type="term" value="P:ubiquitin-dependent protein catabolic process"/>
    <property type="evidence" value="ECO:0007669"/>
    <property type="project" value="InterPro"/>
</dbReference>
<evidence type="ECO:0000256" key="1">
    <source>
        <dbReference type="ARBA" id="ARBA00004906"/>
    </source>
</evidence>
<evidence type="ECO:0000313" key="8">
    <source>
        <dbReference type="EMBL" id="MQM12250.1"/>
    </source>
</evidence>
<dbReference type="GO" id="GO:0016567">
    <property type="term" value="P:protein ubiquitination"/>
    <property type="evidence" value="ECO:0007669"/>
    <property type="project" value="UniProtKB-UniRule"/>
</dbReference>
<evidence type="ECO:0000259" key="6">
    <source>
        <dbReference type="Pfam" id="PF01466"/>
    </source>
</evidence>
<dbReference type="InterPro" id="IPR001232">
    <property type="entry name" value="SKP1-like"/>
</dbReference>
<dbReference type="EMBL" id="NMUH01005244">
    <property type="protein sequence ID" value="MQM12250.1"/>
    <property type="molecule type" value="Genomic_DNA"/>
</dbReference>
<evidence type="ECO:0000256" key="4">
    <source>
        <dbReference type="PIRNR" id="PIRNR028729"/>
    </source>
</evidence>
<feature type="domain" description="SKP1 component dimerisation" evidence="6">
    <location>
        <begin position="155"/>
        <end position="202"/>
    </location>
</feature>
<dbReference type="Gene3D" id="3.30.710.10">
    <property type="entry name" value="Potassium Channel Kv1.1, Chain A"/>
    <property type="match status" value="1"/>
</dbReference>
<comment type="subunit">
    <text evidence="4">Part of a SCF (SKP1-cullin-F-box) protein ligase complex.</text>
</comment>
<dbReference type="SUPFAM" id="SSF81382">
    <property type="entry name" value="Skp1 dimerisation domain-like"/>
    <property type="match status" value="1"/>
</dbReference>
<dbReference type="InterPro" id="IPR036296">
    <property type="entry name" value="SKP1-like_dim_sf"/>
</dbReference>
<name>A0A843X683_COLES</name>
<evidence type="ECO:0000256" key="3">
    <source>
        <dbReference type="ARBA" id="ARBA00022786"/>
    </source>
</evidence>
<feature type="region of interest" description="Disordered" evidence="5">
    <location>
        <begin position="78"/>
        <end position="123"/>
    </location>
</feature>
<dbReference type="InterPro" id="IPR016072">
    <property type="entry name" value="Skp1_comp_dimer"/>
</dbReference>
<dbReference type="InterPro" id="IPR011333">
    <property type="entry name" value="SKP1/BTB/POZ_sf"/>
</dbReference>
<organism evidence="8 9">
    <name type="scientific">Colocasia esculenta</name>
    <name type="common">Wild taro</name>
    <name type="synonym">Arum esculentum</name>
    <dbReference type="NCBI Taxonomy" id="4460"/>
    <lineage>
        <taxon>Eukaryota</taxon>
        <taxon>Viridiplantae</taxon>
        <taxon>Streptophyta</taxon>
        <taxon>Embryophyta</taxon>
        <taxon>Tracheophyta</taxon>
        <taxon>Spermatophyta</taxon>
        <taxon>Magnoliopsida</taxon>
        <taxon>Liliopsida</taxon>
        <taxon>Araceae</taxon>
        <taxon>Aroideae</taxon>
        <taxon>Colocasieae</taxon>
        <taxon>Colocasia</taxon>
    </lineage>
</organism>
<dbReference type="InterPro" id="IPR016897">
    <property type="entry name" value="SKP1"/>
</dbReference>
<keyword evidence="3 4" id="KW-0833">Ubl conjugation pathway</keyword>
<protein>
    <recommendedName>
        <fullName evidence="4">SKP1-like protein</fullName>
    </recommendedName>
</protein>
<dbReference type="SUPFAM" id="SSF54695">
    <property type="entry name" value="POZ domain"/>
    <property type="match status" value="1"/>
</dbReference>
<gene>
    <name evidence="8" type="ORF">Taro_045166</name>
</gene>
<proteinExistence type="inferred from homology"/>
<reference evidence="8" key="1">
    <citation type="submission" date="2017-07" db="EMBL/GenBank/DDBJ databases">
        <title>Taro Niue Genome Assembly and Annotation.</title>
        <authorList>
            <person name="Atibalentja N."/>
            <person name="Keating K."/>
            <person name="Fields C.J."/>
        </authorList>
    </citation>
    <scope>NUCLEOTIDE SEQUENCE</scope>
    <source>
        <strain evidence="8">Niue_2</strain>
        <tissue evidence="8">Leaf</tissue>
    </source>
</reference>
<dbReference type="PIRSF" id="PIRSF028729">
    <property type="entry name" value="E3_ubiquit_lig_SCF_Skp"/>
    <property type="match status" value="1"/>
</dbReference>
<dbReference type="Proteomes" id="UP000652761">
    <property type="component" value="Unassembled WGS sequence"/>
</dbReference>
<dbReference type="PANTHER" id="PTHR11165">
    <property type="entry name" value="SKP1"/>
    <property type="match status" value="1"/>
</dbReference>
<evidence type="ECO:0000313" key="9">
    <source>
        <dbReference type="Proteomes" id="UP000652761"/>
    </source>
</evidence>
<comment type="pathway">
    <text evidence="1 4">Protein modification; protein ubiquitination.</text>
</comment>
<evidence type="ECO:0000259" key="7">
    <source>
        <dbReference type="Pfam" id="PF03931"/>
    </source>
</evidence>
<dbReference type="Pfam" id="PF01466">
    <property type="entry name" value="Skp1"/>
    <property type="match status" value="1"/>
</dbReference>
<dbReference type="SMART" id="SM00512">
    <property type="entry name" value="Skp1"/>
    <property type="match status" value="1"/>
</dbReference>
<feature type="domain" description="SKP1 component POZ" evidence="7">
    <location>
        <begin position="11"/>
        <end position="71"/>
    </location>
</feature>
<dbReference type="UniPathway" id="UPA00143"/>
<sequence>MSSPSSSTGRKMLVLRSFDGEEFKVEESVARLSETVKLLMEDGCADDDHIPLPNITGEALAKVLEYCKKHAAVGEESAVKKGETAAEKDAAVGESGEEKGKTVAEKDAAVGEESAAKKGETAAEKDLKEWDEGYIDVDMDILHSIIMTAHYLEVKGLMDLAMRRIVNLIKGKTPEQIRQTFGIRNDFSPEEEEEIQKQNQWAFE</sequence>
<dbReference type="AlphaFoldDB" id="A0A843X683"/>